<proteinExistence type="predicted"/>
<feature type="transmembrane region" description="Helical" evidence="1">
    <location>
        <begin position="170"/>
        <end position="186"/>
    </location>
</feature>
<protein>
    <submittedName>
        <fullName evidence="2">Membrane protein YfhO</fullName>
    </submittedName>
</protein>
<accession>A0A1M4ZC78</accession>
<keyword evidence="1" id="KW-1133">Transmembrane helix</keyword>
<gene>
    <name evidence="2" type="ORF">SAMN03080594_102775</name>
</gene>
<dbReference type="PANTHER" id="PTHR38454">
    <property type="entry name" value="INTEGRAL MEMBRANE PROTEIN-RELATED"/>
    <property type="match status" value="1"/>
</dbReference>
<feature type="transmembrane region" description="Helical" evidence="1">
    <location>
        <begin position="369"/>
        <end position="390"/>
    </location>
</feature>
<dbReference type="PANTHER" id="PTHR38454:SF1">
    <property type="entry name" value="INTEGRAL MEMBRANE PROTEIN"/>
    <property type="match status" value="1"/>
</dbReference>
<feature type="transmembrane region" description="Helical" evidence="1">
    <location>
        <begin position="782"/>
        <end position="803"/>
    </location>
</feature>
<feature type="transmembrane region" description="Helical" evidence="1">
    <location>
        <begin position="148"/>
        <end position="165"/>
    </location>
</feature>
<dbReference type="InterPro" id="IPR018580">
    <property type="entry name" value="Uncharacterised_YfhO"/>
</dbReference>
<keyword evidence="3" id="KW-1185">Reference proteome</keyword>
<dbReference type="Proteomes" id="UP000184406">
    <property type="component" value="Unassembled WGS sequence"/>
</dbReference>
<dbReference type="OrthoDB" id="9772884at2"/>
<keyword evidence="1" id="KW-0472">Membrane</keyword>
<feature type="transmembrane region" description="Helical" evidence="1">
    <location>
        <begin position="341"/>
        <end position="362"/>
    </location>
</feature>
<dbReference type="Pfam" id="PF09586">
    <property type="entry name" value="YfhO"/>
    <property type="match status" value="1"/>
</dbReference>
<feature type="transmembrane region" description="Helical" evidence="1">
    <location>
        <begin position="223"/>
        <end position="243"/>
    </location>
</feature>
<feature type="transmembrane region" description="Helical" evidence="1">
    <location>
        <begin position="99"/>
        <end position="116"/>
    </location>
</feature>
<dbReference type="EMBL" id="FQUX01000002">
    <property type="protein sequence ID" value="SHF15548.1"/>
    <property type="molecule type" value="Genomic_DNA"/>
</dbReference>
<organism evidence="2 3">
    <name type="scientific">Arenibacter palladensis</name>
    <dbReference type="NCBI Taxonomy" id="237373"/>
    <lineage>
        <taxon>Bacteria</taxon>
        <taxon>Pseudomonadati</taxon>
        <taxon>Bacteroidota</taxon>
        <taxon>Flavobacteriia</taxon>
        <taxon>Flavobacteriales</taxon>
        <taxon>Flavobacteriaceae</taxon>
        <taxon>Arenibacter</taxon>
    </lineage>
</organism>
<feature type="transmembrane region" description="Helical" evidence="1">
    <location>
        <begin position="192"/>
        <end position="211"/>
    </location>
</feature>
<name>A0A1M4ZC78_9FLAO</name>
<dbReference type="RefSeq" id="WP_072861560.1">
    <property type="nucleotide sequence ID" value="NZ_FQUX01000002.1"/>
</dbReference>
<dbReference type="AlphaFoldDB" id="A0A1M4ZC78"/>
<evidence type="ECO:0000256" key="1">
    <source>
        <dbReference type="SAM" id="Phobius"/>
    </source>
</evidence>
<evidence type="ECO:0000313" key="2">
    <source>
        <dbReference type="EMBL" id="SHF15548.1"/>
    </source>
</evidence>
<feature type="transmembrane region" description="Helical" evidence="1">
    <location>
        <begin position="123"/>
        <end position="142"/>
    </location>
</feature>
<feature type="transmembrane region" description="Helical" evidence="1">
    <location>
        <begin position="7"/>
        <end position="26"/>
    </location>
</feature>
<keyword evidence="1" id="KW-0812">Transmembrane</keyword>
<feature type="transmembrane region" description="Helical" evidence="1">
    <location>
        <begin position="498"/>
        <end position="516"/>
    </location>
</feature>
<evidence type="ECO:0000313" key="3">
    <source>
        <dbReference type="Proteomes" id="UP000184406"/>
    </source>
</evidence>
<sequence length="811" mass="91170">MRNGLRAFFIHFFVTVFFIIVALAYFHPVLQGKVIEQSDIVQFTGMAKEQNDFRKKTGEEPYWTNSAFGGMPTYQLGAYYPHDYVKKLDRIIRFLPRPADYLFIYLIGFYILLCCLKVDYKLAVLGALAFGFSTYMIIILGVGHNAKAHAIGYMPMLLGGIILVFRKKYLWGFLLTAISMALEVGANHYQMTYYFMLLVLILGAVYLVDAIKKKKLKHFGVSVGILVLAVLLGIAANATSLLATKEYADWSTRGKSDLTITANGEPKESGSGLDREYITQFSYGIVESLNLFVPRLFGGSGGEDLGADSKTYTFLTENGISRTKALDFTSSLPLYWGDQPIVAAPAYIGAVVFFLFVLGLFLVKGKVKWWLLGGTIMALLLSWGKNFGLLTDVMIDYFPLYNKFRAVSSIQVILELCVPVLAILALVQLFDPKENTSKKLKDLKLTLFITLGIGVLLFLVKGMFSFTGQSDETYRQYYGDDIVSLIVADRKAVYNSDIFRSLIYVALAALVVWFYLKNKLKQNLVIVLLGVLVVFDLVGVAKRYVNEDDFVAQRRMLEPFQETEMDRQIAKDTSVFRVYDPSEIGGGGRTAYFHQSIWGYHAAKPAGIQELFDFHISKNNVRVLSMLNVKYVVQQDEEGRNYPALNPDANGNAWFINELVPVYNANDEIMALKTLDVKGKAVFDKSKFADIKELNYKTDSTASIKLTQYKPNHLTYSSNNAHPGIAVFSEMYYPHGWNAYIDGNLKEHFKVNYVLRALEVPAGNHKIEFKFEPSLIKVGGNITMASSIILLLVFLFGIGHAFWSSRKKPTA</sequence>
<feature type="transmembrane region" description="Helical" evidence="1">
    <location>
        <begin position="410"/>
        <end position="431"/>
    </location>
</feature>
<feature type="transmembrane region" description="Helical" evidence="1">
    <location>
        <begin position="443"/>
        <end position="464"/>
    </location>
</feature>
<feature type="transmembrane region" description="Helical" evidence="1">
    <location>
        <begin position="523"/>
        <end position="541"/>
    </location>
</feature>
<reference evidence="3" key="1">
    <citation type="submission" date="2016-11" db="EMBL/GenBank/DDBJ databases">
        <authorList>
            <person name="Varghese N."/>
            <person name="Submissions S."/>
        </authorList>
    </citation>
    <scope>NUCLEOTIDE SEQUENCE [LARGE SCALE GENOMIC DNA]</scope>
    <source>
        <strain evidence="3">DSM 17539</strain>
    </source>
</reference>